<accession>A0A1A3GY59</accession>
<reference evidence="2" key="1">
    <citation type="submission" date="2016-06" db="EMBL/GenBank/DDBJ databases">
        <authorList>
            <person name="Sutton G."/>
            <person name="Brinkac L."/>
            <person name="Sanka R."/>
            <person name="Adams M."/>
            <person name="Lau E."/>
            <person name="Garcia-Basteiro A."/>
            <person name="Lopez-Varela E."/>
            <person name="Palencia S."/>
        </authorList>
    </citation>
    <scope>NUCLEOTIDE SEQUENCE [LARGE SCALE GENOMIC DNA]</scope>
    <source>
        <strain evidence="2">1127319.6</strain>
    </source>
</reference>
<organism evidence="1 2">
    <name type="scientific">Mycolicibacterium mucogenicum</name>
    <name type="common">Mycobacterium mucogenicum</name>
    <dbReference type="NCBI Taxonomy" id="56689"/>
    <lineage>
        <taxon>Bacteria</taxon>
        <taxon>Bacillati</taxon>
        <taxon>Actinomycetota</taxon>
        <taxon>Actinomycetes</taxon>
        <taxon>Mycobacteriales</taxon>
        <taxon>Mycobacteriaceae</taxon>
        <taxon>Mycolicibacterium</taxon>
    </lineage>
</organism>
<evidence type="ECO:0000313" key="1">
    <source>
        <dbReference type="EMBL" id="OBJ40279.1"/>
    </source>
</evidence>
<sequence length="64" mass="7068">MIRPPEGPKPTPTLDSLVMTIDYEEDRLTIHAPATVEVVQRSTTDIADGNTVIFQRRGRAYGLG</sequence>
<dbReference type="EMBL" id="LZLC01000160">
    <property type="protein sequence ID" value="OBJ40279.1"/>
    <property type="molecule type" value="Genomic_DNA"/>
</dbReference>
<dbReference type="RefSeq" id="WP_064982447.1">
    <property type="nucleotide sequence ID" value="NZ_LZLC01000160.1"/>
</dbReference>
<dbReference type="Proteomes" id="UP000093898">
    <property type="component" value="Unassembled WGS sequence"/>
</dbReference>
<dbReference type="AlphaFoldDB" id="A0A1A3GY59"/>
<comment type="caution">
    <text evidence="1">The sequence shown here is derived from an EMBL/GenBank/DDBJ whole genome shotgun (WGS) entry which is preliminary data.</text>
</comment>
<protein>
    <submittedName>
        <fullName evidence="1">Uncharacterized protein</fullName>
    </submittedName>
</protein>
<proteinExistence type="predicted"/>
<name>A0A1A3GY59_MYCMU</name>
<evidence type="ECO:0000313" key="2">
    <source>
        <dbReference type="Proteomes" id="UP000093898"/>
    </source>
</evidence>
<gene>
    <name evidence="1" type="ORF">A5630_25345</name>
</gene>